<organism evidence="1 2">
    <name type="scientific">Termititenax aidoneus</name>
    <dbReference type="NCBI Taxonomy" id="2218524"/>
    <lineage>
        <taxon>Bacteria</taxon>
        <taxon>Bacillati</taxon>
        <taxon>Candidatus Margulisiibacteriota</taxon>
        <taxon>Candidatus Termititenacia</taxon>
        <taxon>Candidatus Termititenacales</taxon>
        <taxon>Candidatus Termititenacaceae</taxon>
        <taxon>Candidatus Termititenax</taxon>
    </lineage>
</organism>
<comment type="caution">
    <text evidence="1">The sequence shown here is derived from an EMBL/GenBank/DDBJ whole genome shotgun (WGS) entry which is preliminary data.</text>
</comment>
<dbReference type="Proteomes" id="UP000269352">
    <property type="component" value="Unassembled WGS sequence"/>
</dbReference>
<evidence type="ECO:0000313" key="2">
    <source>
        <dbReference type="Proteomes" id="UP000269352"/>
    </source>
</evidence>
<dbReference type="EMBL" id="BGZN01000002">
    <property type="protein sequence ID" value="GBR72764.1"/>
    <property type="molecule type" value="Genomic_DNA"/>
</dbReference>
<name>A0A388T9L8_TERA1</name>
<sequence>MKKLGAIKLWRQLSKAPFYQNSLIVHMWIHLLISAQYNGRIFTDFEQLEKQTGLVQENVQSCLEYLHNINFITITGDPDKKIFQIDIPDFNLYKLDSGAADTSEENHDNDQ</sequence>
<accession>A0A388T9L8</accession>
<evidence type="ECO:0000313" key="1">
    <source>
        <dbReference type="EMBL" id="GBR72764.1"/>
    </source>
</evidence>
<dbReference type="AlphaFoldDB" id="A0A388T9L8"/>
<proteinExistence type="predicted"/>
<reference evidence="1 2" key="1">
    <citation type="journal article" date="2019" name="ISME J.">
        <title>Genome analyses of uncultured TG2/ZB3 bacteria in 'Margulisbacteria' specifically attached to ectosymbiotic spirochetes of protists in the termite gut.</title>
        <authorList>
            <person name="Utami Y.D."/>
            <person name="Kuwahara H."/>
            <person name="Igai K."/>
            <person name="Murakami T."/>
            <person name="Sugaya K."/>
            <person name="Morikawa T."/>
            <person name="Nagura Y."/>
            <person name="Yuki M."/>
            <person name="Deevong P."/>
            <person name="Inoue T."/>
            <person name="Kihara K."/>
            <person name="Lo N."/>
            <person name="Yamada A."/>
            <person name="Ohkuma M."/>
            <person name="Hongoh Y."/>
        </authorList>
    </citation>
    <scope>NUCLEOTIDE SEQUENCE [LARGE SCALE GENOMIC DNA]</scope>
    <source>
        <strain evidence="1">NkOx7-01</strain>
    </source>
</reference>
<protein>
    <submittedName>
        <fullName evidence="1">Uncharacterized protein</fullName>
    </submittedName>
</protein>
<keyword evidence="2" id="KW-1185">Reference proteome</keyword>
<gene>
    <name evidence="1" type="ORF">NO1_0250</name>
</gene>